<dbReference type="AlphaFoldDB" id="A0A176WFQ4"/>
<protein>
    <submittedName>
        <fullName evidence="1">Uncharacterized protein</fullName>
    </submittedName>
</protein>
<keyword evidence="2" id="KW-1185">Reference proteome</keyword>
<evidence type="ECO:0000313" key="2">
    <source>
        <dbReference type="Proteomes" id="UP000077202"/>
    </source>
</evidence>
<dbReference type="Proteomes" id="UP000077202">
    <property type="component" value="Unassembled WGS sequence"/>
</dbReference>
<comment type="caution">
    <text evidence="1">The sequence shown here is derived from an EMBL/GenBank/DDBJ whole genome shotgun (WGS) entry which is preliminary data.</text>
</comment>
<gene>
    <name evidence="1" type="ORF">AXG93_2894s1000</name>
</gene>
<sequence>MHTEEAGGHYATRNTVTKILNVDFYRKHHHTIRIDAETSVPSVGPDWKDVVGPPGAGSPTPLEVLAGHGVEAASEEAARPSARESPRIYAATKILETEEDTPSEEEELVLRVDRCLRGYARWEIAARERMTLRELEMRATALMVGDGQSRR</sequence>
<evidence type="ECO:0000313" key="1">
    <source>
        <dbReference type="EMBL" id="OAE31909.1"/>
    </source>
</evidence>
<name>A0A176WFQ4_MARPO</name>
<accession>A0A176WFQ4</accession>
<organism evidence="1 2">
    <name type="scientific">Marchantia polymorpha subsp. ruderalis</name>
    <dbReference type="NCBI Taxonomy" id="1480154"/>
    <lineage>
        <taxon>Eukaryota</taxon>
        <taxon>Viridiplantae</taxon>
        <taxon>Streptophyta</taxon>
        <taxon>Embryophyta</taxon>
        <taxon>Marchantiophyta</taxon>
        <taxon>Marchantiopsida</taxon>
        <taxon>Marchantiidae</taxon>
        <taxon>Marchantiales</taxon>
        <taxon>Marchantiaceae</taxon>
        <taxon>Marchantia</taxon>
    </lineage>
</organism>
<reference evidence="1" key="1">
    <citation type="submission" date="2016-03" db="EMBL/GenBank/DDBJ databases">
        <title>Mechanisms controlling the formation of the plant cell surface in tip-growing cells are functionally conserved among land plants.</title>
        <authorList>
            <person name="Honkanen S."/>
            <person name="Jones V.A."/>
            <person name="Morieri G."/>
            <person name="Champion C."/>
            <person name="Hetherington A.J."/>
            <person name="Kelly S."/>
            <person name="Saint-Marcoux D."/>
            <person name="Proust H."/>
            <person name="Prescott H."/>
            <person name="Dolan L."/>
        </authorList>
    </citation>
    <scope>NUCLEOTIDE SEQUENCE [LARGE SCALE GENOMIC DNA]</scope>
    <source>
        <tissue evidence="1">Whole gametophyte</tissue>
    </source>
</reference>
<dbReference type="EMBL" id="LVLJ01000945">
    <property type="protein sequence ID" value="OAE31909.1"/>
    <property type="molecule type" value="Genomic_DNA"/>
</dbReference>
<proteinExistence type="predicted"/>